<dbReference type="GO" id="GO:0008360">
    <property type="term" value="P:regulation of cell shape"/>
    <property type="evidence" value="ECO:0007669"/>
    <property type="project" value="TreeGrafter"/>
</dbReference>
<dbReference type="SUPFAM" id="SSF81296">
    <property type="entry name" value="E set domains"/>
    <property type="match status" value="6"/>
</dbReference>
<keyword evidence="5" id="KW-1185">Reference proteome</keyword>
<evidence type="ECO:0000259" key="3">
    <source>
        <dbReference type="SMART" id="SM00429"/>
    </source>
</evidence>
<dbReference type="SMART" id="SM00429">
    <property type="entry name" value="IPT"/>
    <property type="match status" value="5"/>
</dbReference>
<feature type="transmembrane region" description="Helical" evidence="2">
    <location>
        <begin position="664"/>
        <end position="690"/>
    </location>
</feature>
<feature type="region of interest" description="Disordered" evidence="1">
    <location>
        <begin position="46"/>
        <end position="150"/>
    </location>
</feature>
<feature type="region of interest" description="Disordered" evidence="1">
    <location>
        <begin position="716"/>
        <end position="745"/>
    </location>
</feature>
<dbReference type="InterPro" id="IPR014756">
    <property type="entry name" value="Ig_E-set"/>
</dbReference>
<dbReference type="GO" id="GO:0030334">
    <property type="term" value="P:regulation of cell migration"/>
    <property type="evidence" value="ECO:0007669"/>
    <property type="project" value="TreeGrafter"/>
</dbReference>
<dbReference type="GeneID" id="20528754"/>
<dbReference type="GO" id="GO:0017154">
    <property type="term" value="F:semaphorin receptor activity"/>
    <property type="evidence" value="ECO:0007669"/>
    <property type="project" value="InterPro"/>
</dbReference>
<keyword evidence="2" id="KW-1133">Transmembrane helix</keyword>
<accession>A0A058Z5S5</accession>
<dbReference type="STRING" id="691883.A0A058Z5S5"/>
<dbReference type="InterPro" id="IPR031148">
    <property type="entry name" value="Plexin"/>
</dbReference>
<dbReference type="InterPro" id="IPR013783">
    <property type="entry name" value="Ig-like_fold"/>
</dbReference>
<dbReference type="GO" id="GO:0002116">
    <property type="term" value="C:semaphorin receptor complex"/>
    <property type="evidence" value="ECO:0007669"/>
    <property type="project" value="TreeGrafter"/>
</dbReference>
<dbReference type="AlphaFoldDB" id="A0A058Z5S5"/>
<keyword evidence="2" id="KW-0812">Transmembrane</keyword>
<dbReference type="CDD" id="cd00603">
    <property type="entry name" value="IPT_PCSR"/>
    <property type="match status" value="4"/>
</dbReference>
<dbReference type="EMBL" id="KB932206">
    <property type="protein sequence ID" value="KCV69610.1"/>
    <property type="molecule type" value="Genomic_DNA"/>
</dbReference>
<protein>
    <recommendedName>
        <fullName evidence="3">IPT/TIG domain-containing protein</fullName>
    </recommendedName>
</protein>
<dbReference type="Gene3D" id="2.60.40.10">
    <property type="entry name" value="Immunoglobulins"/>
    <property type="match status" value="6"/>
</dbReference>
<dbReference type="OrthoDB" id="9885017at2759"/>
<feature type="domain" description="IPT/TIG" evidence="3">
    <location>
        <begin position="484"/>
        <end position="573"/>
    </location>
</feature>
<name>A0A058Z5S5_FONAL</name>
<dbReference type="Pfam" id="PF01833">
    <property type="entry name" value="TIG"/>
    <property type="match status" value="6"/>
</dbReference>
<evidence type="ECO:0000313" key="4">
    <source>
        <dbReference type="EMBL" id="KCV69610.1"/>
    </source>
</evidence>
<dbReference type="RefSeq" id="XP_009496175.1">
    <property type="nucleotide sequence ID" value="XM_009497900.1"/>
</dbReference>
<gene>
    <name evidence="4" type="ORF">H696_04029</name>
</gene>
<feature type="transmembrane region" description="Helical" evidence="2">
    <location>
        <begin position="21"/>
        <end position="44"/>
    </location>
</feature>
<dbReference type="GO" id="GO:0007162">
    <property type="term" value="P:negative regulation of cell adhesion"/>
    <property type="evidence" value="ECO:0007669"/>
    <property type="project" value="TreeGrafter"/>
</dbReference>
<dbReference type="CDD" id="cd00102">
    <property type="entry name" value="IPT"/>
    <property type="match status" value="1"/>
</dbReference>
<proteinExistence type="predicted"/>
<dbReference type="PANTHER" id="PTHR22625">
    <property type="entry name" value="PLEXIN"/>
    <property type="match status" value="1"/>
</dbReference>
<evidence type="ECO:0000256" key="2">
    <source>
        <dbReference type="SAM" id="Phobius"/>
    </source>
</evidence>
<feature type="compositionally biased region" description="Low complexity" evidence="1">
    <location>
        <begin position="46"/>
        <end position="132"/>
    </location>
</feature>
<dbReference type="eggNOG" id="KOG3610">
    <property type="taxonomic scope" value="Eukaryota"/>
</dbReference>
<feature type="domain" description="IPT/TIG" evidence="3">
    <location>
        <begin position="227"/>
        <end position="312"/>
    </location>
</feature>
<dbReference type="PANTHER" id="PTHR22625:SF70">
    <property type="entry name" value="PLEXIN A, ISOFORM A"/>
    <property type="match status" value="1"/>
</dbReference>
<organism evidence="4">
    <name type="scientific">Fonticula alba</name>
    <name type="common">Slime mold</name>
    <dbReference type="NCBI Taxonomy" id="691883"/>
    <lineage>
        <taxon>Eukaryota</taxon>
        <taxon>Rotosphaerida</taxon>
        <taxon>Fonticulaceae</taxon>
        <taxon>Fonticula</taxon>
    </lineage>
</organism>
<feature type="domain" description="IPT/TIG" evidence="3">
    <location>
        <begin position="575"/>
        <end position="669"/>
    </location>
</feature>
<dbReference type="InterPro" id="IPR002909">
    <property type="entry name" value="IPT_dom"/>
</dbReference>
<reference evidence="4" key="1">
    <citation type="submission" date="2013-04" db="EMBL/GenBank/DDBJ databases">
        <title>The Genome Sequence of Fonticula alba ATCC 38817.</title>
        <authorList>
            <consortium name="The Broad Institute Genomics Platform"/>
            <person name="Russ C."/>
            <person name="Cuomo C."/>
            <person name="Burger G."/>
            <person name="Gray M.W."/>
            <person name="Holland P.W.H."/>
            <person name="King N."/>
            <person name="Lang F.B.F."/>
            <person name="Roger A.J."/>
            <person name="Ruiz-Trillo I."/>
            <person name="Brown M."/>
            <person name="Walker B."/>
            <person name="Young S."/>
            <person name="Zeng Q."/>
            <person name="Gargeya S."/>
            <person name="Fitzgerald M."/>
            <person name="Haas B."/>
            <person name="Abouelleil A."/>
            <person name="Allen A.W."/>
            <person name="Alvarado L."/>
            <person name="Arachchi H.M."/>
            <person name="Berlin A.M."/>
            <person name="Chapman S.B."/>
            <person name="Gainer-Dewar J."/>
            <person name="Goldberg J."/>
            <person name="Griggs A."/>
            <person name="Gujja S."/>
            <person name="Hansen M."/>
            <person name="Howarth C."/>
            <person name="Imamovic A."/>
            <person name="Ireland A."/>
            <person name="Larimer J."/>
            <person name="McCowan C."/>
            <person name="Murphy C."/>
            <person name="Pearson M."/>
            <person name="Poon T.W."/>
            <person name="Priest M."/>
            <person name="Roberts A."/>
            <person name="Saif S."/>
            <person name="Shea T."/>
            <person name="Sisk P."/>
            <person name="Sykes S."/>
            <person name="Wortman J."/>
            <person name="Nusbaum C."/>
            <person name="Birren B."/>
        </authorList>
    </citation>
    <scope>NUCLEOTIDE SEQUENCE [LARGE SCALE GENOMIC DNA]</scope>
    <source>
        <strain evidence="4">ATCC 38817</strain>
    </source>
</reference>
<keyword evidence="2" id="KW-0472">Membrane</keyword>
<sequence>MSSARLDSAPSAGRSSSRLPLLLRLTVLVALLAVAVGVSLLPAVQGRSSVSLPDSPSASRVLNVSDDSGSIPPEGSGSVPPEGSGSIPPEGSGSTPPEGSGSTPPEGSGSTPPEGSGSSSPGDGSGSSSSSDPEPPAPAPVILDFSPKSGPQHGGTLLTVTGINLDVVSSVTIAGNFCSNVRFSDGQPEKITCMTGPAPQNTVAPVRLLFSEDEHLDSVDDFTYHNAPQVTSITPTLGPKTGDTVVTLKAYLPADDPVVAVRFDNYPCEYLKVSTSEIECITPRVLNAGQLRVYIVTEKGGSSSEPIMFTFLEPPVVSSISPSSGPMSGGTRVNIVGEHFGSTTDDIESITLADVPCKSITLRNSTHLSCTSGASSNSIRGNVIVTNVHSGPGGSKSVQFTYNLGPLQGGTTVTISGHLLGDSLDDILLVTLAGLPCLNVQIANNGDITCTSSPSAEPLSGPVIVTTRSGGASDGEAVFTYNLPPHVRSVTPDSGPQTGNTQILIVGESLGQNRADVLDVTVGGISCFQSLEYVSPSQLKCFTPANGVSGPVVVTTASGGSGKDLDNAIFTYMMAPRVLGFDPAEGLVSGFTLVQIRGDFLGTSRDDIADVIVAGHSCLYSLTFISSNHITCVTPTAFGSSHGPVTVITYSGGIDCRVGIVSCAAFIGIMLLVVLLVVIGIATYVLIYYVNRDDELKKQLKNLRRDVAMQLWPDSAPAPASHETGETAPLLSQYPEGMDGFTSFE</sequence>
<evidence type="ECO:0000313" key="5">
    <source>
        <dbReference type="Proteomes" id="UP000030693"/>
    </source>
</evidence>
<feature type="domain" description="IPT/TIG" evidence="3">
    <location>
        <begin position="314"/>
        <end position="403"/>
    </location>
</feature>
<dbReference type="GO" id="GO:0005886">
    <property type="term" value="C:plasma membrane"/>
    <property type="evidence" value="ECO:0007669"/>
    <property type="project" value="TreeGrafter"/>
</dbReference>
<dbReference type="Proteomes" id="UP000030693">
    <property type="component" value="Unassembled WGS sequence"/>
</dbReference>
<feature type="domain" description="IPT/TIG" evidence="3">
    <location>
        <begin position="139"/>
        <end position="225"/>
    </location>
</feature>
<evidence type="ECO:0000256" key="1">
    <source>
        <dbReference type="SAM" id="MobiDB-lite"/>
    </source>
</evidence>